<protein>
    <submittedName>
        <fullName evidence="1">Uncharacterized protein</fullName>
    </submittedName>
</protein>
<sequence>MTGLCEGGNEPPGSLKANNAFDLKTARDIYVHITQRDERHCDDTPLPDQRQIQMERSLTPVSERVRAVEVESKRNHCELQSARESDFRHGCYDAAVPSRKLPTFVTADRYWYVHPQSSRRAKGEKQPRQDQVHDACCVGKLCFAKAPLREDDK</sequence>
<name>A0ABQ8SG20_PERAM</name>
<dbReference type="Proteomes" id="UP001148838">
    <property type="component" value="Unassembled WGS sequence"/>
</dbReference>
<accession>A0ABQ8SG20</accession>
<evidence type="ECO:0000313" key="1">
    <source>
        <dbReference type="EMBL" id="KAJ4432751.1"/>
    </source>
</evidence>
<evidence type="ECO:0000313" key="2">
    <source>
        <dbReference type="Proteomes" id="UP001148838"/>
    </source>
</evidence>
<gene>
    <name evidence="1" type="ORF">ANN_21389</name>
</gene>
<reference evidence="1 2" key="1">
    <citation type="journal article" date="2022" name="Allergy">
        <title>Genome assembly and annotation of Periplaneta americana reveal a comprehensive cockroach allergen profile.</title>
        <authorList>
            <person name="Wang L."/>
            <person name="Xiong Q."/>
            <person name="Saelim N."/>
            <person name="Wang L."/>
            <person name="Nong W."/>
            <person name="Wan A.T."/>
            <person name="Shi M."/>
            <person name="Liu X."/>
            <person name="Cao Q."/>
            <person name="Hui J.H.L."/>
            <person name="Sookrung N."/>
            <person name="Leung T.F."/>
            <person name="Tungtrongchitr A."/>
            <person name="Tsui S.K.W."/>
        </authorList>
    </citation>
    <scope>NUCLEOTIDE SEQUENCE [LARGE SCALE GENOMIC DNA]</scope>
    <source>
        <strain evidence="1">PWHHKU_190912</strain>
    </source>
</reference>
<proteinExistence type="predicted"/>
<comment type="caution">
    <text evidence="1">The sequence shown here is derived from an EMBL/GenBank/DDBJ whole genome shotgun (WGS) entry which is preliminary data.</text>
</comment>
<keyword evidence="2" id="KW-1185">Reference proteome</keyword>
<dbReference type="EMBL" id="JAJSOF020000029">
    <property type="protein sequence ID" value="KAJ4432751.1"/>
    <property type="molecule type" value="Genomic_DNA"/>
</dbReference>
<organism evidence="1 2">
    <name type="scientific">Periplaneta americana</name>
    <name type="common">American cockroach</name>
    <name type="synonym">Blatta americana</name>
    <dbReference type="NCBI Taxonomy" id="6978"/>
    <lineage>
        <taxon>Eukaryota</taxon>
        <taxon>Metazoa</taxon>
        <taxon>Ecdysozoa</taxon>
        <taxon>Arthropoda</taxon>
        <taxon>Hexapoda</taxon>
        <taxon>Insecta</taxon>
        <taxon>Pterygota</taxon>
        <taxon>Neoptera</taxon>
        <taxon>Polyneoptera</taxon>
        <taxon>Dictyoptera</taxon>
        <taxon>Blattodea</taxon>
        <taxon>Blattoidea</taxon>
        <taxon>Blattidae</taxon>
        <taxon>Blattinae</taxon>
        <taxon>Periplaneta</taxon>
    </lineage>
</organism>